<dbReference type="Proteomes" id="UP000199800">
    <property type="component" value="Unassembled WGS sequence"/>
</dbReference>
<feature type="domain" description="LysM" evidence="2">
    <location>
        <begin position="29"/>
        <end position="73"/>
    </location>
</feature>
<feature type="region of interest" description="Disordered" evidence="1">
    <location>
        <begin position="1"/>
        <end position="20"/>
    </location>
</feature>
<dbReference type="CDD" id="cd00118">
    <property type="entry name" value="LysM"/>
    <property type="match status" value="1"/>
</dbReference>
<evidence type="ECO:0000313" key="3">
    <source>
        <dbReference type="EMBL" id="SET05373.1"/>
    </source>
</evidence>
<dbReference type="Pfam" id="PF01476">
    <property type="entry name" value="LysM"/>
    <property type="match status" value="1"/>
</dbReference>
<reference evidence="3 4" key="1">
    <citation type="submission" date="2016-10" db="EMBL/GenBank/DDBJ databases">
        <authorList>
            <person name="de Groot N.N."/>
        </authorList>
    </citation>
    <scope>NUCLEOTIDE SEQUENCE [LARGE SCALE GENOMIC DNA]</scope>
    <source>
        <strain evidence="3 4">DSM 1801</strain>
    </source>
</reference>
<gene>
    <name evidence="3" type="ORF">SAMN04487772_107103</name>
</gene>
<protein>
    <submittedName>
        <fullName evidence="3">LysM domain-containing protein</fullName>
    </submittedName>
</protein>
<dbReference type="InterPro" id="IPR018392">
    <property type="entry name" value="LysM"/>
</dbReference>
<evidence type="ECO:0000259" key="2">
    <source>
        <dbReference type="PROSITE" id="PS51782"/>
    </source>
</evidence>
<dbReference type="SMART" id="SM00257">
    <property type="entry name" value="LysM"/>
    <property type="match status" value="2"/>
</dbReference>
<dbReference type="Gene3D" id="3.10.350.10">
    <property type="entry name" value="LysM domain"/>
    <property type="match status" value="1"/>
</dbReference>
<dbReference type="InterPro" id="IPR036779">
    <property type="entry name" value="LysM_dom_sf"/>
</dbReference>
<keyword evidence="4" id="KW-1185">Reference proteome</keyword>
<dbReference type="RefSeq" id="WP_092477447.1">
    <property type="nucleotide sequence ID" value="NZ_FOHN01000007.1"/>
</dbReference>
<feature type="region of interest" description="Disordered" evidence="1">
    <location>
        <begin position="193"/>
        <end position="214"/>
    </location>
</feature>
<dbReference type="AlphaFoldDB" id="A0A1I0BES7"/>
<sequence length="374" mass="42061">MNRSSNYSNNANRNVSNVSNAGASYCNGTKYVIKKGDTLYSISRRYDVPLAMVLRANPYVDVYNLQIGDEICIPDGSESQTPAKSLGPVRLPVAERPAPVNQTRPQVPVRPPKPQEPDPVITRKADRAPMANKSTESGTRNTFNFNYYGGNSLNMGSKNESVSRKPAEQVKKAAPVRQTIPVVESKPVRQTMAAAQREPARQAVPARRPVTTEREERDIPGYYMDTTSERPVRTMRKTMPVRIITAPVMEEEMYVERKEDMGGRWCSNQDRERFHSILNYDESMEKACCTKMPKCTQSVTRPEKNTCGCGQDKDDDDNGGIAIISYVSKDNDTLQDVLDYFTMDVMDLFQYNVPDRIHLKPGCMIRVPGKGDDR</sequence>
<dbReference type="STRING" id="29364.SAMN04487772_107103"/>
<accession>A0A1I0BES7</accession>
<proteinExistence type="predicted"/>
<name>A0A1I0BES7_9FIRM</name>
<feature type="region of interest" description="Disordered" evidence="1">
    <location>
        <begin position="95"/>
        <end position="120"/>
    </location>
</feature>
<dbReference type="PROSITE" id="PS51782">
    <property type="entry name" value="LYSM"/>
    <property type="match status" value="1"/>
</dbReference>
<organism evidence="3 4">
    <name type="scientific">[Clostridium] polysaccharolyticum</name>
    <dbReference type="NCBI Taxonomy" id="29364"/>
    <lineage>
        <taxon>Bacteria</taxon>
        <taxon>Bacillati</taxon>
        <taxon>Bacillota</taxon>
        <taxon>Clostridia</taxon>
        <taxon>Lachnospirales</taxon>
        <taxon>Lachnospiraceae</taxon>
    </lineage>
</organism>
<dbReference type="OrthoDB" id="9811296at2"/>
<dbReference type="EMBL" id="FOHN01000007">
    <property type="protein sequence ID" value="SET05373.1"/>
    <property type="molecule type" value="Genomic_DNA"/>
</dbReference>
<dbReference type="SUPFAM" id="SSF54106">
    <property type="entry name" value="LysM domain"/>
    <property type="match status" value="1"/>
</dbReference>
<evidence type="ECO:0000256" key="1">
    <source>
        <dbReference type="SAM" id="MobiDB-lite"/>
    </source>
</evidence>
<evidence type="ECO:0000313" key="4">
    <source>
        <dbReference type="Proteomes" id="UP000199800"/>
    </source>
</evidence>